<evidence type="ECO:0000313" key="1">
    <source>
        <dbReference type="EMBL" id="TJZ54102.1"/>
    </source>
</evidence>
<keyword evidence="2" id="KW-1185">Reference proteome</keyword>
<dbReference type="AlphaFoldDB" id="A0A4U0NK08"/>
<dbReference type="OrthoDB" id="3629231at2"/>
<accession>A0A4U0NK08</accession>
<reference evidence="1 2" key="1">
    <citation type="submission" date="2019-04" db="EMBL/GenBank/DDBJ databases">
        <title>Streptomyces piniterrae sp. nov., a heliquinomycin-producing actinomycete isolated from rhizosphere soil of Pinus yunnanensis.</title>
        <authorList>
            <person name="Zhuang X."/>
            <person name="Zhao J."/>
        </authorList>
    </citation>
    <scope>NUCLEOTIDE SEQUENCE [LARGE SCALE GENOMIC DNA]</scope>
    <source>
        <strain evidence="2">jys28</strain>
    </source>
</reference>
<gene>
    <name evidence="1" type="ORF">FCH28_12920</name>
</gene>
<proteinExistence type="predicted"/>
<organism evidence="1 2">
    <name type="scientific">Streptomyces piniterrae</name>
    <dbReference type="NCBI Taxonomy" id="2571125"/>
    <lineage>
        <taxon>Bacteria</taxon>
        <taxon>Bacillati</taxon>
        <taxon>Actinomycetota</taxon>
        <taxon>Actinomycetes</taxon>
        <taxon>Kitasatosporales</taxon>
        <taxon>Streptomycetaceae</taxon>
        <taxon>Streptomyces</taxon>
    </lineage>
</organism>
<dbReference type="Proteomes" id="UP000308697">
    <property type="component" value="Unassembled WGS sequence"/>
</dbReference>
<dbReference type="RefSeq" id="WP_136740028.1">
    <property type="nucleotide sequence ID" value="NZ_SUMB01000004.1"/>
</dbReference>
<dbReference type="EMBL" id="SUMB01000004">
    <property type="protein sequence ID" value="TJZ54102.1"/>
    <property type="molecule type" value="Genomic_DNA"/>
</dbReference>
<evidence type="ECO:0000313" key="2">
    <source>
        <dbReference type="Proteomes" id="UP000308697"/>
    </source>
</evidence>
<protein>
    <submittedName>
        <fullName evidence="1">Uncharacterized protein</fullName>
    </submittedName>
</protein>
<sequence>MSLTREVQELRAAVQRLHTAWRELAVTADEDRPPGAGLAAADRIAEVIADGRGDLDEALAQLDRPAPGHALSQAACPLDRMRRRYYEDLCSFGAVGAVLRAVQGAARRESGHEWQAWAHGLRAGIARCAEPLRAVDTILLRCLGELADAATDDVVMTH</sequence>
<comment type="caution">
    <text evidence="1">The sequence shown here is derived from an EMBL/GenBank/DDBJ whole genome shotgun (WGS) entry which is preliminary data.</text>
</comment>
<name>A0A4U0NK08_9ACTN</name>